<dbReference type="RefSeq" id="WP_340517702.1">
    <property type="nucleotide sequence ID" value="NZ_JBBLXS010000004.1"/>
</dbReference>
<dbReference type="EMBL" id="JBBLXS010000004">
    <property type="protein sequence ID" value="MEK0183355.1"/>
    <property type="molecule type" value="Genomic_DNA"/>
</dbReference>
<evidence type="ECO:0000313" key="1">
    <source>
        <dbReference type="EMBL" id="MEK0183355.1"/>
    </source>
</evidence>
<comment type="caution">
    <text evidence="1">The sequence shown here is derived from an EMBL/GenBank/DDBJ whole genome shotgun (WGS) entry which is preliminary data.</text>
</comment>
<gene>
    <name evidence="1" type="ORF">WMG39_00665</name>
</gene>
<protein>
    <submittedName>
        <fullName evidence="1">Uncharacterized protein</fullName>
    </submittedName>
</protein>
<dbReference type="Proteomes" id="UP001384579">
    <property type="component" value="Unassembled WGS sequence"/>
</dbReference>
<evidence type="ECO:0000313" key="2">
    <source>
        <dbReference type="Proteomes" id="UP001384579"/>
    </source>
</evidence>
<proteinExistence type="predicted"/>
<reference evidence="1 2" key="1">
    <citation type="journal article" date="2020" name="Harmful Algae">
        <title>Molecular and morphological characterization of a novel dihydroanatoxin-a producing Microcoleus species (cyanobacteria) from the Russian River, California, USA.</title>
        <authorList>
            <person name="Conklin K.Y."/>
            <person name="Stancheva R."/>
            <person name="Otten T.G."/>
            <person name="Fadness R."/>
            <person name="Boyer G.L."/>
            <person name="Read B."/>
            <person name="Zhang X."/>
            <person name="Sheath R.G."/>
        </authorList>
    </citation>
    <scope>NUCLEOTIDE SEQUENCE [LARGE SCALE GENOMIC DNA]</scope>
    <source>
        <strain evidence="1 2">PTRS2</strain>
    </source>
</reference>
<name>A0ABU8YG65_9CYAN</name>
<accession>A0ABU8YG65</accession>
<keyword evidence="2" id="KW-1185">Reference proteome</keyword>
<sequence>MTKLKQAMLEAATAAELAAIIIDFTHEEMIVVFHELEWEQQHRIKAIWLGVG</sequence>
<organism evidence="1 2">
    <name type="scientific">Microcoleus anatoxicus PTRS2</name>
    <dbReference type="NCBI Taxonomy" id="2705321"/>
    <lineage>
        <taxon>Bacteria</taxon>
        <taxon>Bacillati</taxon>
        <taxon>Cyanobacteriota</taxon>
        <taxon>Cyanophyceae</taxon>
        <taxon>Oscillatoriophycideae</taxon>
        <taxon>Oscillatoriales</taxon>
        <taxon>Microcoleaceae</taxon>
        <taxon>Microcoleus</taxon>
        <taxon>Microcoleus anatoxicus</taxon>
    </lineage>
</organism>